<evidence type="ECO:0000313" key="1">
    <source>
        <dbReference type="EMBL" id="KKN37879.1"/>
    </source>
</evidence>
<organism evidence="1">
    <name type="scientific">marine sediment metagenome</name>
    <dbReference type="NCBI Taxonomy" id="412755"/>
    <lineage>
        <taxon>unclassified sequences</taxon>
        <taxon>metagenomes</taxon>
        <taxon>ecological metagenomes</taxon>
    </lineage>
</organism>
<reference evidence="1" key="1">
    <citation type="journal article" date="2015" name="Nature">
        <title>Complex archaea that bridge the gap between prokaryotes and eukaryotes.</title>
        <authorList>
            <person name="Spang A."/>
            <person name="Saw J.H."/>
            <person name="Jorgensen S.L."/>
            <person name="Zaremba-Niedzwiedzka K."/>
            <person name="Martijn J."/>
            <person name="Lind A.E."/>
            <person name="van Eijk R."/>
            <person name="Schleper C."/>
            <person name="Guy L."/>
            <person name="Ettema T.J."/>
        </authorList>
    </citation>
    <scope>NUCLEOTIDE SEQUENCE</scope>
</reference>
<evidence type="ECO:0008006" key="2">
    <source>
        <dbReference type="Google" id="ProtNLM"/>
    </source>
</evidence>
<accession>A0A0F9Q5S8</accession>
<name>A0A0F9Q5S8_9ZZZZ</name>
<gene>
    <name evidence="1" type="ORF">LCGC14_0759210</name>
</gene>
<proteinExistence type="predicted"/>
<protein>
    <recommendedName>
        <fullName evidence="2">Nucleotide-diphospho-sugar transferase domain-containing protein</fullName>
    </recommendedName>
</protein>
<sequence>MKNIILQHWTGELDELAILSSKNIAAYAKKVGADYRLLRGNVFRENLTPPMQKLYMLDEEFDSYDYVVMLDMDVFVRKELDINIFTDVNGMGRHTPIQDQLVKKLVKLYPHLGNLNYPYWGGSIYRLDRNTRKLLRLHFNDKEMQTFSKPYHFEDEGVMHRLAVLADLKEREDLYLDGSVWNISSFEPDVANGYFIHIRTKITPSGPKRTKIENYRDLVKRGLIEE</sequence>
<comment type="caution">
    <text evidence="1">The sequence shown here is derived from an EMBL/GenBank/DDBJ whole genome shotgun (WGS) entry which is preliminary data.</text>
</comment>
<dbReference type="EMBL" id="LAZR01001865">
    <property type="protein sequence ID" value="KKN37879.1"/>
    <property type="molecule type" value="Genomic_DNA"/>
</dbReference>
<dbReference type="AlphaFoldDB" id="A0A0F9Q5S8"/>